<dbReference type="InterPro" id="IPR012347">
    <property type="entry name" value="Ferritin-like"/>
</dbReference>
<keyword evidence="4" id="KW-1185">Reference proteome</keyword>
<dbReference type="Pfam" id="PF09537">
    <property type="entry name" value="DUF2383"/>
    <property type="match status" value="1"/>
</dbReference>
<organism evidence="3 4">
    <name type="scientific">Zoogloea oryzae</name>
    <dbReference type="NCBI Taxonomy" id="310767"/>
    <lineage>
        <taxon>Bacteria</taxon>
        <taxon>Pseudomonadati</taxon>
        <taxon>Pseudomonadota</taxon>
        <taxon>Betaproteobacteria</taxon>
        <taxon>Rhodocyclales</taxon>
        <taxon>Zoogloeaceae</taxon>
        <taxon>Zoogloea</taxon>
    </lineage>
</organism>
<evidence type="ECO:0000313" key="4">
    <source>
        <dbReference type="Proteomes" id="UP001157167"/>
    </source>
</evidence>
<proteinExistence type="predicted"/>
<feature type="domain" description="DUF2383" evidence="2">
    <location>
        <begin position="185"/>
        <end position="293"/>
    </location>
</feature>
<name>A0ABQ6FH91_9RHOO</name>
<comment type="caution">
    <text evidence="3">The sequence shown here is derived from an EMBL/GenBank/DDBJ whole genome shotgun (WGS) entry which is preliminary data.</text>
</comment>
<gene>
    <name evidence="3" type="ORF">GCM10007933_41280</name>
</gene>
<dbReference type="Gene3D" id="1.20.1260.10">
    <property type="match status" value="1"/>
</dbReference>
<protein>
    <recommendedName>
        <fullName evidence="2">DUF2383 domain-containing protein</fullName>
    </recommendedName>
</protein>
<dbReference type="NCBIfam" id="TIGR02284">
    <property type="entry name" value="PA2169 family four-helix-bundle protein"/>
    <property type="match status" value="1"/>
</dbReference>
<evidence type="ECO:0000313" key="3">
    <source>
        <dbReference type="EMBL" id="GLT24639.1"/>
    </source>
</evidence>
<feature type="compositionally biased region" description="Polar residues" evidence="1">
    <location>
        <begin position="1"/>
        <end position="11"/>
    </location>
</feature>
<dbReference type="InterPro" id="IPR011971">
    <property type="entry name" value="CHP02284"/>
</dbReference>
<evidence type="ECO:0000259" key="2">
    <source>
        <dbReference type="Pfam" id="PF09537"/>
    </source>
</evidence>
<accession>A0ABQ6FH91</accession>
<dbReference type="EMBL" id="BSPX01000116">
    <property type="protein sequence ID" value="GLT24639.1"/>
    <property type="molecule type" value="Genomic_DNA"/>
</dbReference>
<reference evidence="4" key="1">
    <citation type="journal article" date="2019" name="Int. J. Syst. Evol. Microbiol.">
        <title>The Global Catalogue of Microorganisms (GCM) 10K type strain sequencing project: providing services to taxonomists for standard genome sequencing and annotation.</title>
        <authorList>
            <consortium name="The Broad Institute Genomics Platform"/>
            <consortium name="The Broad Institute Genome Sequencing Center for Infectious Disease"/>
            <person name="Wu L."/>
            <person name="Ma J."/>
        </authorList>
    </citation>
    <scope>NUCLEOTIDE SEQUENCE [LARGE SCALE GENOMIC DNA]</scope>
    <source>
        <strain evidence="4">NBRC 102407</strain>
    </source>
</reference>
<feature type="region of interest" description="Disordered" evidence="1">
    <location>
        <begin position="1"/>
        <end position="31"/>
    </location>
</feature>
<evidence type="ECO:0000256" key="1">
    <source>
        <dbReference type="SAM" id="MobiDB-lite"/>
    </source>
</evidence>
<dbReference type="Proteomes" id="UP001157167">
    <property type="component" value="Unassembled WGS sequence"/>
</dbReference>
<dbReference type="InterPro" id="IPR019052">
    <property type="entry name" value="DUF2383"/>
</dbReference>
<dbReference type="RefSeq" id="WP_284189811.1">
    <property type="nucleotide sequence ID" value="NZ_BSPX01000116.1"/>
</dbReference>
<sequence>MNQRMIETQQLPHPVDGKVTTPMAPSADDKSTATKIGLVGGAASGVATGVAVGAATAGPVGAAVGGVIGAVAGAAGGKVLVDTIGPAADDDVYWADAHVREPYYRPGTPYEYYRPAFEHGWLGVERYPGTYVEAESRLAEDWLRSPGRNMAWDDARPAVQAAWERAASRRTARAVEGTPVDPDELIDTLNTLLVMSRDGEEGFRHAAAHAKMPVISAVMQRRAADCASAVIELDNEIERLGGRPAEHGSVQGALMRGWTSLKTVFSSEDDKIVLDACVAAEDEALQTFRDALGKPMPASVRALVERQLEGVRRNLAEMVRLRDGLG</sequence>